<sequence length="399" mass="44397">MKNFSTVFNFEFKQFFAKKATKVIMALYFIIAIGITFVPSIANSNIFKGESNDNFNRSAYVVKDVNVKLDDLKEAKKYDSKEALENDIKAKKLDEGIILTKDSYEYLSRQSIFSKGSSEFKEAFGKNVEKLVYKQNGLDYDKVTNVKSHLPQPVPVNVSGDSDAQTQVVNVVVVYALTFIVYMTVIQFGSVVATNVVKEKSNRAMELLVVTVSPRTLILGKVLALSVAVLIQMGLIIGGLFAGLKINGSRYSDNIKHILENVDLKVLGVGLAFALTGFVMFMFMYAAFASLVSKIEDVNGAITLPMLTFMGAFFVNYYIMGSTGDTKLAEILSYVPFTSYFVMFTRYAISNVSIQELGLSYGILVVTTLFVAFASVRVYRLATLRYGQKLNFFKLLFGK</sequence>
<evidence type="ECO:0000256" key="1">
    <source>
        <dbReference type="ARBA" id="ARBA00004651"/>
    </source>
</evidence>
<keyword evidence="4 6" id="KW-1133">Transmembrane helix</keyword>
<keyword evidence="5 6" id="KW-0472">Membrane</keyword>
<dbReference type="Pfam" id="PF12698">
    <property type="entry name" value="ABC2_membrane_3"/>
    <property type="match status" value="1"/>
</dbReference>
<dbReference type="OrthoDB" id="9768837at2"/>
<evidence type="ECO:0000256" key="3">
    <source>
        <dbReference type="ARBA" id="ARBA00022692"/>
    </source>
</evidence>
<dbReference type="Proteomes" id="UP000070355">
    <property type="component" value="Unassembled WGS sequence"/>
</dbReference>
<dbReference type="EMBL" id="LSDC01000009">
    <property type="protein sequence ID" value="KXB64061.1"/>
    <property type="molecule type" value="Genomic_DNA"/>
</dbReference>
<protein>
    <recommendedName>
        <fullName evidence="7">ABC-2 type transporter transmembrane domain-containing protein</fullName>
    </recommendedName>
</protein>
<feature type="transmembrane region" description="Helical" evidence="6">
    <location>
        <begin position="20"/>
        <end position="42"/>
    </location>
</feature>
<comment type="subcellular location">
    <subcellularLocation>
        <location evidence="1">Cell membrane</location>
        <topology evidence="1">Multi-pass membrane protein</topology>
    </subcellularLocation>
</comment>
<feature type="transmembrane region" description="Helical" evidence="6">
    <location>
        <begin position="172"/>
        <end position="197"/>
    </location>
</feature>
<dbReference type="AlphaFoldDB" id="A0A134A8L2"/>
<evidence type="ECO:0000256" key="4">
    <source>
        <dbReference type="ARBA" id="ARBA00022989"/>
    </source>
</evidence>
<dbReference type="PATRIC" id="fig|1379.3.peg.87"/>
<proteinExistence type="predicted"/>
<dbReference type="RefSeq" id="WP_060913414.1">
    <property type="nucleotide sequence ID" value="NZ_KQ959920.1"/>
</dbReference>
<keyword evidence="2" id="KW-1003">Cell membrane</keyword>
<evidence type="ECO:0000313" key="9">
    <source>
        <dbReference type="Proteomes" id="UP000070355"/>
    </source>
</evidence>
<dbReference type="GO" id="GO:0140359">
    <property type="term" value="F:ABC-type transporter activity"/>
    <property type="evidence" value="ECO:0007669"/>
    <property type="project" value="InterPro"/>
</dbReference>
<dbReference type="STRING" id="1379.HMPREF3186_00089"/>
<reference evidence="9" key="1">
    <citation type="submission" date="2016-01" db="EMBL/GenBank/DDBJ databases">
        <authorList>
            <person name="Mitreva M."/>
            <person name="Pepin K.H."/>
            <person name="Mihindukulasuriya K.A."/>
            <person name="Fulton R."/>
            <person name="Fronick C."/>
            <person name="O'Laughlin M."/>
            <person name="Miner T."/>
            <person name="Herter B."/>
            <person name="Rosa B.A."/>
            <person name="Cordes M."/>
            <person name="Tomlinson C."/>
            <person name="Wollam A."/>
            <person name="Palsikar V.B."/>
            <person name="Mardis E.R."/>
            <person name="Wilson R.K."/>
        </authorList>
    </citation>
    <scope>NUCLEOTIDE SEQUENCE [LARGE SCALE GENOMIC DNA]</scope>
    <source>
        <strain evidence="9">DNF01167</strain>
    </source>
</reference>
<feature type="transmembrane region" description="Helical" evidence="6">
    <location>
        <begin position="331"/>
        <end position="349"/>
    </location>
</feature>
<feature type="transmembrane region" description="Helical" evidence="6">
    <location>
        <begin position="300"/>
        <end position="319"/>
    </location>
</feature>
<feature type="transmembrane region" description="Helical" evidence="6">
    <location>
        <begin position="217"/>
        <end position="244"/>
    </location>
</feature>
<feature type="domain" description="ABC-2 type transporter transmembrane" evidence="7">
    <location>
        <begin position="30"/>
        <end position="375"/>
    </location>
</feature>
<dbReference type="InterPro" id="IPR051449">
    <property type="entry name" value="ABC-2_transporter_component"/>
</dbReference>
<evidence type="ECO:0000259" key="7">
    <source>
        <dbReference type="Pfam" id="PF12698"/>
    </source>
</evidence>
<evidence type="ECO:0000313" key="8">
    <source>
        <dbReference type="EMBL" id="KXB64061.1"/>
    </source>
</evidence>
<feature type="transmembrane region" description="Helical" evidence="6">
    <location>
        <begin position="264"/>
        <end position="288"/>
    </location>
</feature>
<dbReference type="PANTHER" id="PTHR30294">
    <property type="entry name" value="MEMBRANE COMPONENT OF ABC TRANSPORTER YHHJ-RELATED"/>
    <property type="match status" value="1"/>
</dbReference>
<comment type="caution">
    <text evidence="8">The sequence shown here is derived from an EMBL/GenBank/DDBJ whole genome shotgun (WGS) entry which is preliminary data.</text>
</comment>
<gene>
    <name evidence="8" type="ORF">HMPREF3186_00089</name>
</gene>
<evidence type="ECO:0000256" key="6">
    <source>
        <dbReference type="SAM" id="Phobius"/>
    </source>
</evidence>
<name>A0A134A8L2_9BACL</name>
<dbReference type="InterPro" id="IPR013525">
    <property type="entry name" value="ABC2_TM"/>
</dbReference>
<dbReference type="PANTHER" id="PTHR30294:SF29">
    <property type="entry name" value="MULTIDRUG ABC TRANSPORTER PERMEASE YBHS-RELATED"/>
    <property type="match status" value="1"/>
</dbReference>
<keyword evidence="3 6" id="KW-0812">Transmembrane</keyword>
<evidence type="ECO:0000256" key="2">
    <source>
        <dbReference type="ARBA" id="ARBA00022475"/>
    </source>
</evidence>
<feature type="transmembrane region" description="Helical" evidence="6">
    <location>
        <begin position="361"/>
        <end position="379"/>
    </location>
</feature>
<organism evidence="8 9">
    <name type="scientific">Gemella haemolysans</name>
    <dbReference type="NCBI Taxonomy" id="1379"/>
    <lineage>
        <taxon>Bacteria</taxon>
        <taxon>Bacillati</taxon>
        <taxon>Bacillota</taxon>
        <taxon>Bacilli</taxon>
        <taxon>Bacillales</taxon>
        <taxon>Gemellaceae</taxon>
        <taxon>Gemella</taxon>
    </lineage>
</organism>
<dbReference type="GO" id="GO:0005886">
    <property type="term" value="C:plasma membrane"/>
    <property type="evidence" value="ECO:0007669"/>
    <property type="project" value="UniProtKB-SubCell"/>
</dbReference>
<evidence type="ECO:0000256" key="5">
    <source>
        <dbReference type="ARBA" id="ARBA00023136"/>
    </source>
</evidence>
<accession>A0A134A8L2</accession>